<organism evidence="2 3">
    <name type="scientific">Discina gigas</name>
    <dbReference type="NCBI Taxonomy" id="1032678"/>
    <lineage>
        <taxon>Eukaryota</taxon>
        <taxon>Fungi</taxon>
        <taxon>Dikarya</taxon>
        <taxon>Ascomycota</taxon>
        <taxon>Pezizomycotina</taxon>
        <taxon>Pezizomycetes</taxon>
        <taxon>Pezizales</taxon>
        <taxon>Discinaceae</taxon>
        <taxon>Discina</taxon>
    </lineage>
</organism>
<reference evidence="2 3" key="1">
    <citation type="submission" date="2024-02" db="EMBL/GenBank/DDBJ databases">
        <title>Discinaceae phylogenomics.</title>
        <authorList>
            <person name="Dirks A.C."/>
            <person name="James T.Y."/>
        </authorList>
    </citation>
    <scope>NUCLEOTIDE SEQUENCE [LARGE SCALE GENOMIC DNA]</scope>
    <source>
        <strain evidence="2 3">ACD0624</strain>
    </source>
</reference>
<comment type="caution">
    <text evidence="2">The sequence shown here is derived from an EMBL/GenBank/DDBJ whole genome shotgun (WGS) entry which is preliminary data.</text>
</comment>
<feature type="chain" id="PRO_5047325556" evidence="1">
    <location>
        <begin position="25"/>
        <end position="177"/>
    </location>
</feature>
<protein>
    <submittedName>
        <fullName evidence="2">Uncharacterized protein</fullName>
    </submittedName>
</protein>
<dbReference type="Proteomes" id="UP001447188">
    <property type="component" value="Unassembled WGS sequence"/>
</dbReference>
<proteinExistence type="predicted"/>
<evidence type="ECO:0000313" key="3">
    <source>
        <dbReference type="Proteomes" id="UP001447188"/>
    </source>
</evidence>
<keyword evidence="1" id="KW-0732">Signal</keyword>
<dbReference type="EMBL" id="JBBBZM010000147">
    <property type="protein sequence ID" value="KAL0632878.1"/>
    <property type="molecule type" value="Genomic_DNA"/>
</dbReference>
<name>A0ABR3GA90_9PEZI</name>
<evidence type="ECO:0000313" key="2">
    <source>
        <dbReference type="EMBL" id="KAL0632878.1"/>
    </source>
</evidence>
<sequence>MRFAAMVSIPALTLIMFYASNVSGSPNLDPHSTLLSRKIRPGPYLPDPPWPVPDPGTIGCYFVEDGAYNLDVGVALIALQAKRDEQCRIDDDKFHIISFDGTYNATERKCKTLHVEDSAAMSICGPAGWGFTCAEAARLFERIYVPCRKYVNESWRLTGQLTTMDGGWLTILPAARL</sequence>
<evidence type="ECO:0000256" key="1">
    <source>
        <dbReference type="SAM" id="SignalP"/>
    </source>
</evidence>
<feature type="signal peptide" evidence="1">
    <location>
        <begin position="1"/>
        <end position="24"/>
    </location>
</feature>
<gene>
    <name evidence="2" type="ORF">Q9L58_008253</name>
</gene>
<keyword evidence="3" id="KW-1185">Reference proteome</keyword>
<accession>A0ABR3GA90</accession>